<feature type="transmembrane region" description="Helical" evidence="1">
    <location>
        <begin position="94"/>
        <end position="115"/>
    </location>
</feature>
<reference evidence="2 3" key="1">
    <citation type="submission" date="2013-09" db="EMBL/GenBank/DDBJ databases">
        <title>Whole genome shotgun sequence of Vibrio proteolyticus NBRC 13287.</title>
        <authorList>
            <person name="Isaki S."/>
            <person name="Hosoyama A."/>
            <person name="Numata M."/>
            <person name="Hashimoto M."/>
            <person name="Hosoyama Y."/>
            <person name="Tsuchikane K."/>
            <person name="Noguchi M."/>
            <person name="Hirakata S."/>
            <person name="Ichikawa N."/>
            <person name="Ohji S."/>
            <person name="Yamazoe A."/>
            <person name="Fujita N."/>
        </authorList>
    </citation>
    <scope>NUCLEOTIDE SEQUENCE [LARGE SCALE GENOMIC DNA]</scope>
    <source>
        <strain evidence="2 3">NBRC 13287</strain>
    </source>
</reference>
<gene>
    <name evidence="2" type="ORF">VPR01S_05_02260</name>
</gene>
<evidence type="ECO:0000313" key="2">
    <source>
        <dbReference type="EMBL" id="GAD66931.1"/>
    </source>
</evidence>
<keyword evidence="3" id="KW-1185">Reference proteome</keyword>
<dbReference type="eggNOG" id="COG4711">
    <property type="taxonomic scope" value="Bacteria"/>
</dbReference>
<evidence type="ECO:0000313" key="3">
    <source>
        <dbReference type="Proteomes" id="UP000016570"/>
    </source>
</evidence>
<name>U2ZGX3_VIBPR</name>
<sequence>MMNQSEANLPEVWDTTGLQANESVMKISFNMEDAGQVFVGAFALAVPISFSEEAWQLGETLPFANLLMLMSLSTVFLGIFAYQSVFQQNVHKRVLAFALRIILAYLITAFVVALVLMCLDKLPLMVDPITSLKRIVVITMPASMGAIVVDSFDKE</sequence>
<evidence type="ECO:0008006" key="4">
    <source>
        <dbReference type="Google" id="ProtNLM"/>
    </source>
</evidence>
<keyword evidence="1" id="KW-1133">Transmembrane helix</keyword>
<dbReference type="Pfam" id="PF09622">
    <property type="entry name" value="DUF2391"/>
    <property type="match status" value="1"/>
</dbReference>
<accession>U2ZGX3</accession>
<proteinExistence type="predicted"/>
<keyword evidence="1" id="KW-0472">Membrane</keyword>
<comment type="caution">
    <text evidence="2">The sequence shown here is derived from an EMBL/GenBank/DDBJ whole genome shotgun (WGS) entry which is preliminary data.</text>
</comment>
<dbReference type="AlphaFoldDB" id="U2ZGX3"/>
<feature type="transmembrane region" description="Helical" evidence="1">
    <location>
        <begin position="63"/>
        <end position="82"/>
    </location>
</feature>
<evidence type="ECO:0000256" key="1">
    <source>
        <dbReference type="SAM" id="Phobius"/>
    </source>
</evidence>
<dbReference type="InterPro" id="IPR024464">
    <property type="entry name" value="DUF2391"/>
</dbReference>
<keyword evidence="1" id="KW-0812">Transmembrane</keyword>
<dbReference type="EMBL" id="BATJ01000005">
    <property type="protein sequence ID" value="GAD66931.1"/>
    <property type="molecule type" value="Genomic_DNA"/>
</dbReference>
<protein>
    <recommendedName>
        <fullName evidence="4">DUF2391 domain-containing protein</fullName>
    </recommendedName>
</protein>
<organism evidence="2 3">
    <name type="scientific">Vibrio proteolyticus NBRC 13287</name>
    <dbReference type="NCBI Taxonomy" id="1219065"/>
    <lineage>
        <taxon>Bacteria</taxon>
        <taxon>Pseudomonadati</taxon>
        <taxon>Pseudomonadota</taxon>
        <taxon>Gammaproteobacteria</taxon>
        <taxon>Vibrionales</taxon>
        <taxon>Vibrionaceae</taxon>
        <taxon>Vibrio</taxon>
    </lineage>
</organism>
<dbReference type="Proteomes" id="UP000016570">
    <property type="component" value="Unassembled WGS sequence"/>
</dbReference>